<dbReference type="PANTHER" id="PTHR36985">
    <property type="entry name" value="TRANSLOCATION AND ASSEMBLY MODULE SUBUNIT TAMB"/>
    <property type="match status" value="1"/>
</dbReference>
<keyword evidence="9" id="KW-1185">Reference proteome</keyword>
<organism evidence="8 9">
    <name type="scientific">Porphyromonas loveana</name>
    <dbReference type="NCBI Taxonomy" id="1884669"/>
    <lineage>
        <taxon>Bacteria</taxon>
        <taxon>Pseudomonadati</taxon>
        <taxon>Bacteroidota</taxon>
        <taxon>Bacteroidia</taxon>
        <taxon>Bacteroidales</taxon>
        <taxon>Porphyromonadaceae</taxon>
        <taxon>Porphyromonas</taxon>
    </lineage>
</organism>
<dbReference type="OrthoDB" id="9811276at2"/>
<evidence type="ECO:0000313" key="9">
    <source>
        <dbReference type="Proteomes" id="UP000245462"/>
    </source>
</evidence>
<comment type="caution">
    <text evidence="8">The sequence shown here is derived from an EMBL/GenBank/DDBJ whole genome shotgun (WGS) entry which is preliminary data.</text>
</comment>
<sequence>MTDSPASDRKKLRWRRILFWVLISPLLLVLLVAGLLYVPPVQQWAVEIAARKASEATGMQIGVGRIRLGFPLHLSLRDITAIQADGDTLADIGRVRLQVSFLPLLHKQVEVPELGLYDASIHYKDSLGLTDLKLKAALIEGAHIALDPASKRMGLGQWQLSDADVVFYSADTTAADTAKKEPFDWQLALDRIDLNRVTARVEMPLDSLYLKTYIGQAAVADAKMDVADMLYNVGMVEIGGGTNLTYDTDDSTPMPDAFDYRHIGLSAVALQAKDICFHDGDLELRIVNGSLRERDRLTLRRLSGNYRMDDFGIYLSRFALDTENSRISCDARLPWSLFDKDPTAVMELDLEASLDLEDIHYLAGENFQLPSRRLVRYPETPISIAISTFGSLDELTVEHMSLFWEGMADMDGGGLFTKVLDDRRRAGNFTLNVGFHQNASGLLAFYDKALYERFAIPAGMTVAAELNIRRGMYSGKVTLTERSGSISLDGDYIMGSDKYRADMRVDGLDLRAFMPKDSIGPVVATLHAEGRGFDLFNTKNVAQANVSIHTLDWKGYKLDSITFDAALEKGSLFASFNSTNSLLNGSIQLDALLGRNLLDGSVMVRMDSANFNALGLADTTFSTNFILEGHLKSDLDQTHRFEASMPKCFMRLERYRVNLDRIDILADTDPDSIRLDVSSGDLKMALRVGEGINAVTAISESLGKKMEAMRSDSIHRLRLSEVIRELPHTSFTMEARRYNPLRDYMEVNGMIFSTIQTQLTATPERGLEGFVEMQGFQRDTIRIDRIRLDLATLSQYGVLSPDSVELAYVPDSILNSYDRVLRLTLSVDKSRYRRQPAMYGRIVADATLQGVDVRLSLADGAKQEAYRLGLHGFWNEGGMGINVMDTEPVVLAYNHFTANENNRIFYRSSDERLFANLELTSADKQYLSVFTTDTIADMEEINVNIRNLRLQQYARLTPLPDMAGSLFAYARLSRTGGAGGTLTATGDVSVNNLAYEGKPIGNIASSLFYEPRNNDSHYLTAEISYNGNPALNIDGIYHAEDRNNNFDIKAMLNGFPLAIANPFIGAERGSLAGFMDGELEIKGKADAPLIDGNLAMRKASFFSPMVGNTFYFSEKPLVFDRHKLIFDNYLVHARQNEKEGLSVDGEIILTGARAMTAALQVKADNMTMLNSKKSQSDLLYGKLIASTNLLLRGPLDAMTIRGSLDIHGGTSCTYVYTDVDLGTESMMGDVVSFIDFSDTIVMPSQSDIDKERTFGGMDLLLRIHIDPVVEFGVDLSSGTQDRLDLQGGGDLSFSMPAFGEMSMTGRYEMSGGGKMVYTLPVVGKQVFTIDPSSYVQWSGNVQDPYVNFKAVQRVRADVMDGGNKTTRKVNFDVGVIVKETLTHMDLAFDVEAPEDITIQSQLQGMGAEERSKQAIGLLATGTYLASQSAGFSFDNALSSYAQGMINSALGKVFEGSGLNIGMENHDGTDGSGTYTDFTYSFSKQFYNNRIRVVIGGAVASGSNIPTNKDRSLVDNVALEYRLDQAGAQHLKLFHKKNNENLLEGEITETGVGYVISRKLARLSDLFRFGNKKKETKPSTTVEALKPKEETTAIPEEAAN</sequence>
<evidence type="ECO:0000256" key="1">
    <source>
        <dbReference type="ARBA" id="ARBA00004167"/>
    </source>
</evidence>
<evidence type="ECO:0000256" key="6">
    <source>
        <dbReference type="SAM" id="Phobius"/>
    </source>
</evidence>
<feature type="domain" description="Translocation and assembly module TamB C-terminal" evidence="7">
    <location>
        <begin position="1136"/>
        <end position="1538"/>
    </location>
</feature>
<evidence type="ECO:0000256" key="4">
    <source>
        <dbReference type="ARBA" id="ARBA00023136"/>
    </source>
</evidence>
<evidence type="ECO:0000256" key="3">
    <source>
        <dbReference type="ARBA" id="ARBA00022989"/>
    </source>
</evidence>
<dbReference type="GO" id="GO:0005886">
    <property type="term" value="C:plasma membrane"/>
    <property type="evidence" value="ECO:0007669"/>
    <property type="project" value="InterPro"/>
</dbReference>
<dbReference type="PANTHER" id="PTHR36985:SF1">
    <property type="entry name" value="TRANSLOCATION AND ASSEMBLY MODULE SUBUNIT TAMB"/>
    <property type="match status" value="1"/>
</dbReference>
<evidence type="ECO:0000313" key="8">
    <source>
        <dbReference type="EMBL" id="PVZ08307.1"/>
    </source>
</evidence>
<dbReference type="Pfam" id="PF04357">
    <property type="entry name" value="TamB"/>
    <property type="match status" value="1"/>
</dbReference>
<keyword evidence="3 6" id="KW-1133">Transmembrane helix</keyword>
<evidence type="ECO:0000256" key="2">
    <source>
        <dbReference type="ARBA" id="ARBA00022692"/>
    </source>
</evidence>
<dbReference type="GO" id="GO:0009306">
    <property type="term" value="P:protein secretion"/>
    <property type="evidence" value="ECO:0007669"/>
    <property type="project" value="InterPro"/>
</dbReference>
<dbReference type="RefSeq" id="WP_116679762.1">
    <property type="nucleotide sequence ID" value="NZ_QEKY01000014.1"/>
</dbReference>
<protein>
    <submittedName>
        <fullName evidence="8">Uncharacterized protein DUF490</fullName>
    </submittedName>
</protein>
<gene>
    <name evidence="8" type="ORF">C7382_1146</name>
</gene>
<dbReference type="Proteomes" id="UP000245462">
    <property type="component" value="Unassembled WGS sequence"/>
</dbReference>
<accession>A0A2U1F7Z3</accession>
<dbReference type="EMBL" id="QEKY01000014">
    <property type="protein sequence ID" value="PVZ08307.1"/>
    <property type="molecule type" value="Genomic_DNA"/>
</dbReference>
<reference evidence="8 9" key="1">
    <citation type="submission" date="2018-04" db="EMBL/GenBank/DDBJ databases">
        <title>Genomic Encyclopedia of Type Strains, Phase IV (KMG-IV): sequencing the most valuable type-strain genomes for metagenomic binning, comparative biology and taxonomic classification.</title>
        <authorList>
            <person name="Goeker M."/>
        </authorList>
    </citation>
    <scope>NUCLEOTIDE SEQUENCE [LARGE SCALE GENOMIC DNA]</scope>
    <source>
        <strain evidence="8 9">DSM 28520</strain>
    </source>
</reference>
<feature type="transmembrane region" description="Helical" evidence="6">
    <location>
        <begin position="17"/>
        <end position="38"/>
    </location>
</feature>
<dbReference type="GeneID" id="94551226"/>
<comment type="subcellular location">
    <subcellularLocation>
        <location evidence="1">Membrane</location>
        <topology evidence="1">Single-pass membrane protein</topology>
    </subcellularLocation>
</comment>
<proteinExistence type="predicted"/>
<feature type="region of interest" description="Disordered" evidence="5">
    <location>
        <begin position="1574"/>
        <end position="1599"/>
    </location>
</feature>
<keyword evidence="2 6" id="KW-0812">Transmembrane</keyword>
<evidence type="ECO:0000259" key="7">
    <source>
        <dbReference type="Pfam" id="PF04357"/>
    </source>
</evidence>
<name>A0A2U1F7Z3_9PORP</name>
<evidence type="ECO:0000256" key="5">
    <source>
        <dbReference type="SAM" id="MobiDB-lite"/>
    </source>
</evidence>
<keyword evidence="4 6" id="KW-0472">Membrane</keyword>
<dbReference type="InterPro" id="IPR007452">
    <property type="entry name" value="TamB_C"/>
</dbReference>